<proteinExistence type="predicted"/>
<organism evidence="1">
    <name type="scientific">uncultured Caudovirales phage</name>
    <dbReference type="NCBI Taxonomy" id="2100421"/>
    <lineage>
        <taxon>Viruses</taxon>
        <taxon>Duplodnaviria</taxon>
        <taxon>Heunggongvirae</taxon>
        <taxon>Uroviricota</taxon>
        <taxon>Caudoviricetes</taxon>
        <taxon>Peduoviridae</taxon>
        <taxon>Maltschvirus</taxon>
        <taxon>Maltschvirus maltsch</taxon>
    </lineage>
</organism>
<evidence type="ECO:0000313" key="1">
    <source>
        <dbReference type="EMBL" id="CAB4218999.1"/>
    </source>
</evidence>
<gene>
    <name evidence="1" type="ORF">UFOVP1604_82</name>
</gene>
<reference evidence="1" key="1">
    <citation type="submission" date="2020-05" db="EMBL/GenBank/DDBJ databases">
        <authorList>
            <person name="Chiriac C."/>
            <person name="Salcher M."/>
            <person name="Ghai R."/>
            <person name="Kavagutti S V."/>
        </authorList>
    </citation>
    <scope>NUCLEOTIDE SEQUENCE</scope>
</reference>
<protein>
    <submittedName>
        <fullName evidence="1">Uncharacterized protein</fullName>
    </submittedName>
</protein>
<name>A0A6J5SUM3_9CAUD</name>
<sequence>MNILNFNDFLLLEARLSKHADKRVEQRIKDSLKDGTVIDFPAAARKKISLTGRSLKDVSNEATQLIKDEFMRRLTNRIERPDFPDGNRVVVLLDPQLKYGHDTFPISISVTSENEVIDKKTGKKSIIKRTYTGERLCVYIADNVMTTVKVLPENYTDIDIEKDSDDHFINKKLEVKTSTVLSGGSEYIIELSKTGEVSPHTGQIYTGHGIVTEKEFALTPGRRIKVIIPFMDKVNLTNVEVISVVNRESARADKFIKVDVVLEDGRKVPKTLRAGDQISLPVGPDGEWQNCQVADSLFVDYANRGGSFSLKYK</sequence>
<accession>A0A6J5SUM3</accession>
<dbReference type="EMBL" id="LR797474">
    <property type="protein sequence ID" value="CAB4218999.1"/>
    <property type="molecule type" value="Genomic_DNA"/>
</dbReference>